<dbReference type="PANTHER" id="PTHR43280:SF2">
    <property type="entry name" value="HTH-TYPE TRANSCRIPTIONAL REGULATOR EXSA"/>
    <property type="match status" value="1"/>
</dbReference>
<sequence>MKHYDDFPLDGTINQQIVCFHHLDKHHASPFHHHINHVELLLFLSGNVQFFSKKIVFKPHPFDLIIIPAGTWHRAYTLTATKYERIFINIQTAKIKELSTADTDLMQCFTKLPLKWDINVVHLNQTTANHFVNLCHQVIMLLGKNGFGVDINLNILQAELLLIANKAVHRKKAEEINPQPTRLQQLLDYIDTNLDHDLSLNHLANYFFLNPDYLNRYFRKEIGLSIHVYIKLTRLEKARRLLAEGETLSKTAQMCGYKNYSSFIRAFTETIGISPGKFRRLHIK</sequence>
<feature type="domain" description="HTH araC/xylS-type" evidence="4">
    <location>
        <begin position="184"/>
        <end position="281"/>
    </location>
</feature>
<dbReference type="PANTHER" id="PTHR43280">
    <property type="entry name" value="ARAC-FAMILY TRANSCRIPTIONAL REGULATOR"/>
    <property type="match status" value="1"/>
</dbReference>
<evidence type="ECO:0000259" key="4">
    <source>
        <dbReference type="PROSITE" id="PS01124"/>
    </source>
</evidence>
<organism evidence="5 6">
    <name type="scientific">Limosilactobacillus rudii</name>
    <dbReference type="NCBI Taxonomy" id="2759755"/>
    <lineage>
        <taxon>Bacteria</taxon>
        <taxon>Bacillati</taxon>
        <taxon>Bacillota</taxon>
        <taxon>Bacilli</taxon>
        <taxon>Lactobacillales</taxon>
        <taxon>Lactobacillaceae</taxon>
        <taxon>Limosilactobacillus</taxon>
    </lineage>
</organism>
<dbReference type="RefSeq" id="WP_182596708.1">
    <property type="nucleotide sequence ID" value="NZ_JACIVA010000053.1"/>
</dbReference>
<protein>
    <submittedName>
        <fullName evidence="5">Helix-turn-helix domain-containing protein</fullName>
    </submittedName>
</protein>
<dbReference type="SUPFAM" id="SSF51215">
    <property type="entry name" value="Regulatory protein AraC"/>
    <property type="match status" value="1"/>
</dbReference>
<dbReference type="EMBL" id="JACIVA010000053">
    <property type="protein sequence ID" value="MBB1098003.1"/>
    <property type="molecule type" value="Genomic_DNA"/>
</dbReference>
<name>A0A7W3ULY1_9LACO</name>
<dbReference type="Proteomes" id="UP000517106">
    <property type="component" value="Unassembled WGS sequence"/>
</dbReference>
<dbReference type="InterPro" id="IPR014710">
    <property type="entry name" value="RmlC-like_jellyroll"/>
</dbReference>
<dbReference type="AlphaFoldDB" id="A0A7W3ULY1"/>
<evidence type="ECO:0000313" key="6">
    <source>
        <dbReference type="Proteomes" id="UP000517106"/>
    </source>
</evidence>
<dbReference type="InterPro" id="IPR018062">
    <property type="entry name" value="HTH_AraC-typ_CS"/>
</dbReference>
<proteinExistence type="predicted"/>
<dbReference type="Gene3D" id="1.10.10.60">
    <property type="entry name" value="Homeodomain-like"/>
    <property type="match status" value="2"/>
</dbReference>
<dbReference type="GO" id="GO:0043565">
    <property type="term" value="F:sequence-specific DNA binding"/>
    <property type="evidence" value="ECO:0007669"/>
    <property type="project" value="InterPro"/>
</dbReference>
<dbReference type="SMART" id="SM00342">
    <property type="entry name" value="HTH_ARAC"/>
    <property type="match status" value="1"/>
</dbReference>
<dbReference type="InterPro" id="IPR009057">
    <property type="entry name" value="Homeodomain-like_sf"/>
</dbReference>
<evidence type="ECO:0000256" key="3">
    <source>
        <dbReference type="ARBA" id="ARBA00023163"/>
    </source>
</evidence>
<keyword evidence="2" id="KW-0238">DNA-binding</keyword>
<evidence type="ECO:0000256" key="2">
    <source>
        <dbReference type="ARBA" id="ARBA00023125"/>
    </source>
</evidence>
<keyword evidence="6" id="KW-1185">Reference proteome</keyword>
<dbReference type="GO" id="GO:0003700">
    <property type="term" value="F:DNA-binding transcription factor activity"/>
    <property type="evidence" value="ECO:0007669"/>
    <property type="project" value="InterPro"/>
</dbReference>
<dbReference type="InterPro" id="IPR018060">
    <property type="entry name" value="HTH_AraC"/>
</dbReference>
<comment type="caution">
    <text evidence="5">The sequence shown here is derived from an EMBL/GenBank/DDBJ whole genome shotgun (WGS) entry which is preliminary data.</text>
</comment>
<dbReference type="PROSITE" id="PS01124">
    <property type="entry name" value="HTH_ARAC_FAMILY_2"/>
    <property type="match status" value="1"/>
</dbReference>
<gene>
    <name evidence="5" type="ORF">H5S09_08645</name>
</gene>
<accession>A0A7W3ULY1</accession>
<dbReference type="Gene3D" id="2.60.120.10">
    <property type="entry name" value="Jelly Rolls"/>
    <property type="match status" value="1"/>
</dbReference>
<keyword evidence="1" id="KW-0805">Transcription regulation</keyword>
<dbReference type="InterPro" id="IPR037923">
    <property type="entry name" value="HTH-like"/>
</dbReference>
<evidence type="ECO:0000256" key="1">
    <source>
        <dbReference type="ARBA" id="ARBA00023015"/>
    </source>
</evidence>
<evidence type="ECO:0000313" key="5">
    <source>
        <dbReference type="EMBL" id="MBB1098003.1"/>
    </source>
</evidence>
<keyword evidence="3" id="KW-0804">Transcription</keyword>
<dbReference type="PROSITE" id="PS00041">
    <property type="entry name" value="HTH_ARAC_FAMILY_1"/>
    <property type="match status" value="1"/>
</dbReference>
<dbReference type="Pfam" id="PF12833">
    <property type="entry name" value="HTH_18"/>
    <property type="match status" value="1"/>
</dbReference>
<reference evidence="5 6" key="1">
    <citation type="submission" date="2020-07" db="EMBL/GenBank/DDBJ databases">
        <title>Description of Limosilactobacillus balticus sp. nov., Limosilactobacillus agrestis sp. nov., Limosilactobacillus albertensis sp. nov., Limosilactobacillus rudii sp. nov., Limosilactobacillus fastidiosus sp. nov., five novel Limosilactobacillus species isolated from the vertebrate gastrointestinal tract, and proposal of 6 subspecies of Limosilactobacillus reuteri adapted to the gastrointestinal tract of specific vertebrate hosts.</title>
        <authorList>
            <person name="Li F."/>
            <person name="Cheng C."/>
            <person name="Zheng J."/>
            <person name="Quevedo R.M."/>
            <person name="Li J."/>
            <person name="Roos S."/>
            <person name="Gaenzle M.G."/>
            <person name="Walter J."/>
        </authorList>
    </citation>
    <scope>NUCLEOTIDE SEQUENCE [LARGE SCALE GENOMIC DNA]</scope>
    <source>
        <strain evidence="5 6">STM2_1</strain>
    </source>
</reference>
<dbReference type="CDD" id="cd02208">
    <property type="entry name" value="cupin_RmlC-like"/>
    <property type="match status" value="1"/>
</dbReference>
<dbReference type="SUPFAM" id="SSF46689">
    <property type="entry name" value="Homeodomain-like"/>
    <property type="match status" value="2"/>
</dbReference>